<dbReference type="GO" id="GO:0009055">
    <property type="term" value="F:electron transfer activity"/>
    <property type="evidence" value="ECO:0007669"/>
    <property type="project" value="UniProtKB-UniRule"/>
</dbReference>
<feature type="transmembrane region" description="Helical" evidence="12">
    <location>
        <begin position="128"/>
        <end position="152"/>
    </location>
</feature>
<dbReference type="GO" id="GO:0070069">
    <property type="term" value="C:cytochrome complex"/>
    <property type="evidence" value="ECO:0007669"/>
    <property type="project" value="UniProtKB-UniRule"/>
</dbReference>
<keyword evidence="3 12" id="KW-0813">Transport</keyword>
<organism evidence="13 14">
    <name type="scientific">Brevibacillus laterosporus LMG 15441</name>
    <dbReference type="NCBI Taxonomy" id="1042163"/>
    <lineage>
        <taxon>Bacteria</taxon>
        <taxon>Bacillati</taxon>
        <taxon>Bacillota</taxon>
        <taxon>Bacilli</taxon>
        <taxon>Bacillales</taxon>
        <taxon>Paenibacillaceae</taxon>
        <taxon>Brevibacillus</taxon>
    </lineage>
</organism>
<keyword evidence="8 12" id="KW-0249">Electron transport</keyword>
<dbReference type="PANTHER" id="PTHR30365:SF14">
    <property type="entry name" value="CYTOCHROME BD MENAQUINOL OXIDASE SUBUNIT I-RELATED"/>
    <property type="match status" value="1"/>
</dbReference>
<evidence type="ECO:0000256" key="2">
    <source>
        <dbReference type="ARBA" id="ARBA00009819"/>
    </source>
</evidence>
<dbReference type="GO" id="GO:0020037">
    <property type="term" value="F:heme binding"/>
    <property type="evidence" value="ECO:0007669"/>
    <property type="project" value="TreeGrafter"/>
</dbReference>
<keyword evidence="11 12" id="KW-0472">Membrane</keyword>
<evidence type="ECO:0000256" key="7">
    <source>
        <dbReference type="ARBA" id="ARBA00022723"/>
    </source>
</evidence>
<dbReference type="EMBL" id="CP007806">
    <property type="protein sequence ID" value="AIG24773.1"/>
    <property type="molecule type" value="Genomic_DNA"/>
</dbReference>
<dbReference type="EC" id="1.10.3.-" evidence="13"/>
<evidence type="ECO:0000256" key="4">
    <source>
        <dbReference type="ARBA" id="ARBA00022475"/>
    </source>
</evidence>
<evidence type="ECO:0000256" key="11">
    <source>
        <dbReference type="ARBA" id="ARBA00023136"/>
    </source>
</evidence>
<feature type="transmembrane region" description="Helical" evidence="12">
    <location>
        <begin position="93"/>
        <end position="116"/>
    </location>
</feature>
<evidence type="ECO:0000256" key="10">
    <source>
        <dbReference type="ARBA" id="ARBA00023004"/>
    </source>
</evidence>
<dbReference type="InterPro" id="IPR002585">
    <property type="entry name" value="Cyt-d_ubiquinol_oxidase_su_1"/>
</dbReference>
<reference evidence="13 14" key="1">
    <citation type="journal article" date="2011" name="J. Bacteriol.">
        <title>Genome sequence of Brevibacillus laterosporus LMG 15441, a pathogen of invertebrates.</title>
        <authorList>
            <person name="Djukic M."/>
            <person name="Poehlein A."/>
            <person name="Thurmer A."/>
            <person name="Daniel R."/>
        </authorList>
    </citation>
    <scope>NUCLEOTIDE SEQUENCE [LARGE SCALE GENOMIC DNA]</scope>
    <source>
        <strain evidence="13 14">LMG 15441</strain>
    </source>
</reference>
<protein>
    <submittedName>
        <fullName evidence="13">Putative cytochrome bd menaquinol oxidase subunit I</fullName>
        <ecNumber evidence="13">1.10.3.-</ecNumber>
    </submittedName>
</protein>
<keyword evidence="5 12" id="KW-0349">Heme</keyword>
<evidence type="ECO:0000256" key="8">
    <source>
        <dbReference type="ARBA" id="ARBA00022982"/>
    </source>
</evidence>
<keyword evidence="7 12" id="KW-0479">Metal-binding</keyword>
<name>A0A075R0T4_BRELA</name>
<proteinExistence type="inferred from homology"/>
<dbReference type="GO" id="GO:0019646">
    <property type="term" value="P:aerobic electron transport chain"/>
    <property type="evidence" value="ECO:0007669"/>
    <property type="project" value="InterPro"/>
</dbReference>
<feature type="transmembrane region" description="Helical" evidence="12">
    <location>
        <begin position="317"/>
        <end position="341"/>
    </location>
</feature>
<dbReference type="PANTHER" id="PTHR30365">
    <property type="entry name" value="CYTOCHROME D UBIQUINOL OXIDASE"/>
    <property type="match status" value="1"/>
</dbReference>
<dbReference type="eggNOG" id="COG1271">
    <property type="taxonomic scope" value="Bacteria"/>
</dbReference>
<keyword evidence="6 12" id="KW-0812">Transmembrane</keyword>
<keyword evidence="10 12" id="KW-0408">Iron</keyword>
<comment type="subcellular location">
    <subcellularLocation>
        <location evidence="1">Cell membrane</location>
        <topology evidence="1">Multi-pass membrane protein</topology>
    </subcellularLocation>
</comment>
<evidence type="ECO:0000313" key="13">
    <source>
        <dbReference type="EMBL" id="AIG24773.1"/>
    </source>
</evidence>
<evidence type="ECO:0000256" key="5">
    <source>
        <dbReference type="ARBA" id="ARBA00022617"/>
    </source>
</evidence>
<feature type="transmembrane region" description="Helical" evidence="12">
    <location>
        <begin position="353"/>
        <end position="376"/>
    </location>
</feature>
<feature type="transmembrane region" description="Helical" evidence="12">
    <location>
        <begin position="404"/>
        <end position="423"/>
    </location>
</feature>
<sequence>MELDSTMLARILTSVTLGFHIIFASMGVGIPLVISIAEFIGIRKKDKAYLLMARRWTRGFTVTVAVGVVTGTCIGLQLSLLWPSFMKLAGEVIALPLFLETFMFFFEAIFLGIYIYTWDRFKNPYLHWLISIPVIIGSTGSAFFIMTVNAFMNTPQGFTLVDGVLRDIQPMVAMFNPATPSKVGHMVFASYATSAYVMAAIAALGILKGKTHSYHKKALNLSLTLAFIFSMGTAVWGDIAGKFLAEYQPVKLAAAEWHFETTDKAEFVFGGILDKEKQEVKYAIKVPYALSILATNSPNGVVVGLNDIPRDEWPPLFIHYLFDSMAAIGGYMALVPVLYFLIVKVRKRMPPKWILWASALGAPLGFLAIEFGWMFAEIGRQPWILNGYLRTMHAATTANNVGEMLILFCLLYAFLGTVCALVLKRMFKDKPVELELEK</sequence>
<keyword evidence="13" id="KW-0560">Oxidoreductase</keyword>
<dbReference type="GO" id="GO:0016682">
    <property type="term" value="F:oxidoreductase activity, acting on diphenols and related substances as donors, oxygen as acceptor"/>
    <property type="evidence" value="ECO:0007669"/>
    <property type="project" value="TreeGrafter"/>
</dbReference>
<feature type="transmembrane region" description="Helical" evidence="12">
    <location>
        <begin position="60"/>
        <end position="81"/>
    </location>
</feature>
<accession>A0A075R0T4</accession>
<dbReference type="KEGG" id="blr:BRLA_c003920"/>
<evidence type="ECO:0000256" key="12">
    <source>
        <dbReference type="PIRNR" id="PIRNR006446"/>
    </source>
</evidence>
<dbReference type="AlphaFoldDB" id="A0A075R0T4"/>
<evidence type="ECO:0000256" key="6">
    <source>
        <dbReference type="ARBA" id="ARBA00022692"/>
    </source>
</evidence>
<evidence type="ECO:0000313" key="14">
    <source>
        <dbReference type="Proteomes" id="UP000005850"/>
    </source>
</evidence>
<feature type="transmembrane region" description="Helical" evidence="12">
    <location>
        <begin position="219"/>
        <end position="237"/>
    </location>
</feature>
<dbReference type="Proteomes" id="UP000005850">
    <property type="component" value="Chromosome"/>
</dbReference>
<dbReference type="GO" id="GO:0046872">
    <property type="term" value="F:metal ion binding"/>
    <property type="evidence" value="ECO:0007669"/>
    <property type="project" value="UniProtKB-UniRule"/>
</dbReference>
<keyword evidence="9 12" id="KW-1133">Transmembrane helix</keyword>
<evidence type="ECO:0000256" key="3">
    <source>
        <dbReference type="ARBA" id="ARBA00022448"/>
    </source>
</evidence>
<dbReference type="HOGENOM" id="CLU_030555_3_2_9"/>
<dbReference type="PIRSF" id="PIRSF006446">
    <property type="entry name" value="Cyt_quinol_oxidase_1"/>
    <property type="match status" value="1"/>
</dbReference>
<feature type="transmembrane region" description="Helical" evidence="12">
    <location>
        <begin position="20"/>
        <end position="40"/>
    </location>
</feature>
<dbReference type="GO" id="GO:0005886">
    <property type="term" value="C:plasma membrane"/>
    <property type="evidence" value="ECO:0007669"/>
    <property type="project" value="UniProtKB-SubCell"/>
</dbReference>
<dbReference type="Pfam" id="PF01654">
    <property type="entry name" value="Cyt_bd_oxida_I"/>
    <property type="match status" value="1"/>
</dbReference>
<dbReference type="RefSeq" id="WP_003333572.1">
    <property type="nucleotide sequence ID" value="NZ_CP007806.1"/>
</dbReference>
<gene>
    <name evidence="13" type="ORF">BRLA_c003920</name>
</gene>
<comment type="similarity">
    <text evidence="2 12">Belongs to the cytochrome ubiquinol oxidase subunit 1 family.</text>
</comment>
<evidence type="ECO:0000256" key="9">
    <source>
        <dbReference type="ARBA" id="ARBA00022989"/>
    </source>
</evidence>
<keyword evidence="14" id="KW-1185">Reference proteome</keyword>
<feature type="transmembrane region" description="Helical" evidence="12">
    <location>
        <begin position="188"/>
        <end position="207"/>
    </location>
</feature>
<keyword evidence="4 12" id="KW-1003">Cell membrane</keyword>
<evidence type="ECO:0000256" key="1">
    <source>
        <dbReference type="ARBA" id="ARBA00004651"/>
    </source>
</evidence>
<dbReference type="STRING" id="1042163.BRLA_c003920"/>